<keyword evidence="4" id="KW-1185">Reference proteome</keyword>
<gene>
    <name evidence="3" type="ORF">CC78DRAFT_529177</name>
</gene>
<evidence type="ECO:0000313" key="4">
    <source>
        <dbReference type="Proteomes" id="UP000800093"/>
    </source>
</evidence>
<reference evidence="4" key="1">
    <citation type="journal article" date="2020" name="Stud. Mycol.">
        <title>101 Dothideomycetes genomes: A test case for predicting lifestyles and emergence of pathogens.</title>
        <authorList>
            <person name="Haridas S."/>
            <person name="Albert R."/>
            <person name="Binder M."/>
            <person name="Bloem J."/>
            <person name="LaButti K."/>
            <person name="Salamov A."/>
            <person name="Andreopoulos B."/>
            <person name="Baker S."/>
            <person name="Barry K."/>
            <person name="Bills G."/>
            <person name="Bluhm B."/>
            <person name="Cannon C."/>
            <person name="Castanera R."/>
            <person name="Culley D."/>
            <person name="Daum C."/>
            <person name="Ezra D."/>
            <person name="Gonzalez J."/>
            <person name="Henrissat B."/>
            <person name="Kuo A."/>
            <person name="Liang C."/>
            <person name="Lipzen A."/>
            <person name="Lutzoni F."/>
            <person name="Magnuson J."/>
            <person name="Mondo S."/>
            <person name="Nolan M."/>
            <person name="Ohm R."/>
            <person name="Pangilinan J."/>
            <person name="Park H.-J."/>
            <person name="Ramirez L."/>
            <person name="Alfaro M."/>
            <person name="Sun H."/>
            <person name="Tritt A."/>
            <person name="Yoshinaga Y."/>
            <person name="Zwiers L.-H."/>
            <person name="Turgeon B."/>
            <person name="Goodwin S."/>
            <person name="Spatafora J."/>
            <person name="Crous P."/>
            <person name="Grigoriev I."/>
        </authorList>
    </citation>
    <scope>NUCLEOTIDE SEQUENCE [LARGE SCALE GENOMIC DNA]</scope>
    <source>
        <strain evidence="4">CBS 304.66</strain>
    </source>
</reference>
<dbReference type="Proteomes" id="UP000800093">
    <property type="component" value="Unassembled WGS sequence"/>
</dbReference>
<feature type="compositionally biased region" description="Polar residues" evidence="1">
    <location>
        <begin position="60"/>
        <end position="88"/>
    </location>
</feature>
<dbReference type="Pfam" id="PF15932">
    <property type="entry name" value="DUF4748"/>
    <property type="match status" value="1"/>
</dbReference>
<evidence type="ECO:0000313" key="3">
    <source>
        <dbReference type="EMBL" id="KAF2269389.1"/>
    </source>
</evidence>
<organism evidence="3 4">
    <name type="scientific">Lojkania enalia</name>
    <dbReference type="NCBI Taxonomy" id="147567"/>
    <lineage>
        <taxon>Eukaryota</taxon>
        <taxon>Fungi</taxon>
        <taxon>Dikarya</taxon>
        <taxon>Ascomycota</taxon>
        <taxon>Pezizomycotina</taxon>
        <taxon>Dothideomycetes</taxon>
        <taxon>Pleosporomycetidae</taxon>
        <taxon>Pleosporales</taxon>
        <taxon>Pleosporales incertae sedis</taxon>
        <taxon>Lojkania</taxon>
    </lineage>
</organism>
<feature type="compositionally biased region" description="Basic and acidic residues" evidence="1">
    <location>
        <begin position="89"/>
        <end position="99"/>
    </location>
</feature>
<feature type="compositionally biased region" description="Basic and acidic residues" evidence="1">
    <location>
        <begin position="122"/>
        <end position="152"/>
    </location>
</feature>
<evidence type="ECO:0000256" key="2">
    <source>
        <dbReference type="SAM" id="Phobius"/>
    </source>
</evidence>
<name>A0A9P4NA15_9PLEO</name>
<dbReference type="PANTHER" id="PTHR41800:SF1">
    <property type="entry name" value="EXPRESSED PROTEIN"/>
    <property type="match status" value="1"/>
</dbReference>
<accession>A0A9P4NA15</accession>
<comment type="caution">
    <text evidence="3">The sequence shown here is derived from an EMBL/GenBank/DDBJ whole genome shotgun (WGS) entry which is preliminary data.</text>
</comment>
<keyword evidence="2" id="KW-0812">Transmembrane</keyword>
<keyword evidence="2" id="KW-1133">Transmembrane helix</keyword>
<keyword evidence="2" id="KW-0472">Membrane</keyword>
<dbReference type="OrthoDB" id="2559326at2759"/>
<dbReference type="EMBL" id="ML986582">
    <property type="protein sequence ID" value="KAF2269389.1"/>
    <property type="molecule type" value="Genomic_DNA"/>
</dbReference>
<evidence type="ECO:0000256" key="1">
    <source>
        <dbReference type="SAM" id="MobiDB-lite"/>
    </source>
</evidence>
<dbReference type="AlphaFoldDB" id="A0A9P4NA15"/>
<dbReference type="InterPro" id="IPR031833">
    <property type="entry name" value="DUF4748"/>
</dbReference>
<feature type="transmembrane region" description="Helical" evidence="2">
    <location>
        <begin position="6"/>
        <end position="25"/>
    </location>
</feature>
<protein>
    <submittedName>
        <fullName evidence="3">Uncharacterized protein</fullName>
    </submittedName>
</protein>
<dbReference type="PANTHER" id="PTHR41800">
    <property type="entry name" value="EXPRESSED PROTEIN"/>
    <property type="match status" value="1"/>
</dbReference>
<feature type="compositionally biased region" description="Polar residues" evidence="1">
    <location>
        <begin position="100"/>
        <end position="112"/>
    </location>
</feature>
<sequence length="152" mass="16847">MNTIKSVYYGWGTLILAGGGAYYFAKKQINADRAAKAEADFRKRQRQYELEATLRMQGASPPSNTGIPSSTTAAQKSVSSVLGGSFQETSRREREDKDWGNQTDEASNPSREASTDPAPTRHAPENDSQKAREKSKYEASDVFRSRKGDRFS</sequence>
<feature type="region of interest" description="Disordered" evidence="1">
    <location>
        <begin position="53"/>
        <end position="152"/>
    </location>
</feature>
<proteinExistence type="predicted"/>